<evidence type="ECO:0000256" key="2">
    <source>
        <dbReference type="ARBA" id="ARBA00023125"/>
    </source>
</evidence>
<dbReference type="Gene3D" id="1.10.10.10">
    <property type="entry name" value="Winged helix-like DNA-binding domain superfamily/Winged helix DNA-binding domain"/>
    <property type="match status" value="1"/>
</dbReference>
<protein>
    <submittedName>
        <fullName evidence="5">Winged helix-turn-helix transcriptional regulator</fullName>
    </submittedName>
</protein>
<dbReference type="EMBL" id="VMNW02000012">
    <property type="protein sequence ID" value="KAA9162594.1"/>
    <property type="molecule type" value="Genomic_DNA"/>
</dbReference>
<dbReference type="CDD" id="cd07377">
    <property type="entry name" value="WHTH_GntR"/>
    <property type="match status" value="1"/>
</dbReference>
<gene>
    <name evidence="5" type="ORF">FPZ12_011090</name>
</gene>
<evidence type="ECO:0000256" key="3">
    <source>
        <dbReference type="ARBA" id="ARBA00023163"/>
    </source>
</evidence>
<dbReference type="PANTHER" id="PTHR44846">
    <property type="entry name" value="MANNOSYL-D-GLYCERATE TRANSPORT/METABOLISM SYSTEM REPRESSOR MNGR-RELATED"/>
    <property type="match status" value="1"/>
</dbReference>
<name>A0A5N0VAH3_9PSEU</name>
<dbReference type="InterPro" id="IPR050679">
    <property type="entry name" value="Bact_HTH_transcr_reg"/>
</dbReference>
<dbReference type="SUPFAM" id="SSF46785">
    <property type="entry name" value="Winged helix' DNA-binding domain"/>
    <property type="match status" value="1"/>
</dbReference>
<evidence type="ECO:0000259" key="4">
    <source>
        <dbReference type="PROSITE" id="PS50949"/>
    </source>
</evidence>
<sequence length="155" mass="16913">MTVDFTPDKNIGYLYAQVADHLAERIRGGELAPRTTLPNEQKLAAEYNVSLGTVRHATKLLRLRGLVVTLPSRGTYIAAPSTQEDQARAFLVEILPSDNAWHVVLDGEHLRGHAEKSSALCTGIDVAQTHRPGVLVVKAPDGTIEAEYTFARNAE</sequence>
<dbReference type="GO" id="GO:0003700">
    <property type="term" value="F:DNA-binding transcription factor activity"/>
    <property type="evidence" value="ECO:0007669"/>
    <property type="project" value="InterPro"/>
</dbReference>
<comment type="caution">
    <text evidence="5">The sequence shown here is derived from an EMBL/GenBank/DDBJ whole genome shotgun (WGS) entry which is preliminary data.</text>
</comment>
<evidence type="ECO:0000313" key="6">
    <source>
        <dbReference type="Proteomes" id="UP000319769"/>
    </source>
</evidence>
<dbReference type="Proteomes" id="UP000319769">
    <property type="component" value="Unassembled WGS sequence"/>
</dbReference>
<reference evidence="5" key="1">
    <citation type="submission" date="2019-09" db="EMBL/GenBank/DDBJ databases">
        <authorList>
            <person name="Teo W.F.A."/>
            <person name="Duangmal K."/>
        </authorList>
    </citation>
    <scope>NUCLEOTIDE SEQUENCE [LARGE SCALE GENOMIC DNA]</scope>
    <source>
        <strain evidence="5">K81G1</strain>
    </source>
</reference>
<organism evidence="5 6">
    <name type="scientific">Amycolatopsis acidicola</name>
    <dbReference type="NCBI Taxonomy" id="2596893"/>
    <lineage>
        <taxon>Bacteria</taxon>
        <taxon>Bacillati</taxon>
        <taxon>Actinomycetota</taxon>
        <taxon>Actinomycetes</taxon>
        <taxon>Pseudonocardiales</taxon>
        <taxon>Pseudonocardiaceae</taxon>
        <taxon>Amycolatopsis</taxon>
    </lineage>
</organism>
<dbReference type="GO" id="GO:0045892">
    <property type="term" value="P:negative regulation of DNA-templated transcription"/>
    <property type="evidence" value="ECO:0007669"/>
    <property type="project" value="TreeGrafter"/>
</dbReference>
<dbReference type="PROSITE" id="PS50949">
    <property type="entry name" value="HTH_GNTR"/>
    <property type="match status" value="1"/>
</dbReference>
<dbReference type="InterPro" id="IPR036388">
    <property type="entry name" value="WH-like_DNA-bd_sf"/>
</dbReference>
<dbReference type="SMART" id="SM00345">
    <property type="entry name" value="HTH_GNTR"/>
    <property type="match status" value="1"/>
</dbReference>
<keyword evidence="2" id="KW-0238">DNA-binding</keyword>
<evidence type="ECO:0000256" key="1">
    <source>
        <dbReference type="ARBA" id="ARBA00023015"/>
    </source>
</evidence>
<keyword evidence="3" id="KW-0804">Transcription</keyword>
<dbReference type="InterPro" id="IPR036390">
    <property type="entry name" value="WH_DNA-bd_sf"/>
</dbReference>
<accession>A0A5N0VAH3</accession>
<proteinExistence type="predicted"/>
<feature type="domain" description="HTH gntR-type" evidence="4">
    <location>
        <begin position="12"/>
        <end position="80"/>
    </location>
</feature>
<dbReference type="Pfam" id="PF00392">
    <property type="entry name" value="GntR"/>
    <property type="match status" value="1"/>
</dbReference>
<dbReference type="InterPro" id="IPR000524">
    <property type="entry name" value="Tscrpt_reg_HTH_GntR"/>
</dbReference>
<evidence type="ECO:0000313" key="5">
    <source>
        <dbReference type="EMBL" id="KAA9162594.1"/>
    </source>
</evidence>
<keyword evidence="1" id="KW-0805">Transcription regulation</keyword>
<dbReference type="OrthoDB" id="3210131at2"/>
<dbReference type="AlphaFoldDB" id="A0A5N0VAH3"/>
<dbReference type="PANTHER" id="PTHR44846:SF17">
    <property type="entry name" value="GNTR-FAMILY TRANSCRIPTIONAL REGULATOR"/>
    <property type="match status" value="1"/>
</dbReference>
<dbReference type="GO" id="GO:0003677">
    <property type="term" value="F:DNA binding"/>
    <property type="evidence" value="ECO:0007669"/>
    <property type="project" value="UniProtKB-KW"/>
</dbReference>
<keyword evidence="6" id="KW-1185">Reference proteome</keyword>